<dbReference type="RefSeq" id="WP_343908774.1">
    <property type="nucleotide sequence ID" value="NZ_BAAAJE010000018.1"/>
</dbReference>
<dbReference type="PANTHER" id="PTHR43133">
    <property type="entry name" value="RNA POLYMERASE ECF-TYPE SIGMA FACTO"/>
    <property type="match status" value="1"/>
</dbReference>
<dbReference type="InterPro" id="IPR014325">
    <property type="entry name" value="RNA_pol_sigma-E_actinobac"/>
</dbReference>
<evidence type="ECO:0000256" key="3">
    <source>
        <dbReference type="ARBA" id="ARBA00023082"/>
    </source>
</evidence>
<reference evidence="8" key="1">
    <citation type="journal article" date="2019" name="Int. J. Syst. Evol. Microbiol.">
        <title>The Global Catalogue of Microorganisms (GCM) 10K type strain sequencing project: providing services to taxonomists for standard genome sequencing and annotation.</title>
        <authorList>
            <consortium name="The Broad Institute Genomics Platform"/>
            <consortium name="The Broad Institute Genome Sequencing Center for Infectious Disease"/>
            <person name="Wu L."/>
            <person name="Ma J."/>
        </authorList>
    </citation>
    <scope>NUCLEOTIDE SEQUENCE [LARGE SCALE GENOMIC DNA]</scope>
    <source>
        <strain evidence="8">JCM 11813</strain>
    </source>
</reference>
<dbReference type="InterPro" id="IPR036388">
    <property type="entry name" value="WH-like_DNA-bd_sf"/>
</dbReference>
<dbReference type="InterPro" id="IPR007627">
    <property type="entry name" value="RNA_pol_sigma70_r2"/>
</dbReference>
<sequence length="177" mass="19910">MTAEDDFERFAVAAWPRLHRSAYLLTGDHHLAEDLAQTALARTYASWRRVRRSDALAYARRVLVNANIDRLRRRRSHEVPGGAVDATLVSRAQPGAGADELAGDRDELMRLLAGLTDRERRVVVLRHYFDLSEAEVARELKIAPGTVKSTLSRALRKLRVADGSDVEDDHFVKGDLR</sequence>
<dbReference type="Pfam" id="PF04542">
    <property type="entry name" value="Sigma70_r2"/>
    <property type="match status" value="1"/>
</dbReference>
<dbReference type="InterPro" id="IPR013325">
    <property type="entry name" value="RNA_pol_sigma_r2"/>
</dbReference>
<dbReference type="InterPro" id="IPR013324">
    <property type="entry name" value="RNA_pol_sigma_r3/r4-like"/>
</dbReference>
<keyword evidence="8" id="KW-1185">Reference proteome</keyword>
<evidence type="ECO:0000313" key="7">
    <source>
        <dbReference type="EMBL" id="GAA1152395.1"/>
    </source>
</evidence>
<dbReference type="InterPro" id="IPR000792">
    <property type="entry name" value="Tscrpt_reg_LuxR_C"/>
</dbReference>
<dbReference type="PANTHER" id="PTHR43133:SF50">
    <property type="entry name" value="ECF RNA POLYMERASE SIGMA FACTOR SIGM"/>
    <property type="match status" value="1"/>
</dbReference>
<proteinExistence type="inferred from homology"/>
<feature type="domain" description="HTH luxR-type" evidence="6">
    <location>
        <begin position="112"/>
        <end position="170"/>
    </location>
</feature>
<dbReference type="NCBIfam" id="TIGR02937">
    <property type="entry name" value="sigma70-ECF"/>
    <property type="match status" value="1"/>
</dbReference>
<keyword evidence="4" id="KW-0238">DNA-binding</keyword>
<dbReference type="SUPFAM" id="SSF88659">
    <property type="entry name" value="Sigma3 and sigma4 domains of RNA polymerase sigma factors"/>
    <property type="match status" value="1"/>
</dbReference>
<dbReference type="InterPro" id="IPR014284">
    <property type="entry name" value="RNA_pol_sigma-70_dom"/>
</dbReference>
<dbReference type="Pfam" id="PF08281">
    <property type="entry name" value="Sigma70_r4_2"/>
    <property type="match status" value="1"/>
</dbReference>
<dbReference type="Gene3D" id="1.10.1740.10">
    <property type="match status" value="1"/>
</dbReference>
<dbReference type="SMART" id="SM00421">
    <property type="entry name" value="HTH_LUXR"/>
    <property type="match status" value="1"/>
</dbReference>
<accession>A0ABP4F3G6</accession>
<dbReference type="InterPro" id="IPR013249">
    <property type="entry name" value="RNA_pol_sigma70_r4_t2"/>
</dbReference>
<gene>
    <name evidence="7" type="ORF">GCM10009606_33650</name>
</gene>
<keyword evidence="2" id="KW-0805">Transcription regulation</keyword>
<evidence type="ECO:0000256" key="2">
    <source>
        <dbReference type="ARBA" id="ARBA00023015"/>
    </source>
</evidence>
<comment type="caution">
    <text evidence="7">The sequence shown here is derived from an EMBL/GenBank/DDBJ whole genome shotgun (WGS) entry which is preliminary data.</text>
</comment>
<dbReference type="EMBL" id="BAAAJE010000018">
    <property type="protein sequence ID" value="GAA1152395.1"/>
    <property type="molecule type" value="Genomic_DNA"/>
</dbReference>
<evidence type="ECO:0000256" key="5">
    <source>
        <dbReference type="ARBA" id="ARBA00023163"/>
    </source>
</evidence>
<dbReference type="Gene3D" id="1.10.10.10">
    <property type="entry name" value="Winged helix-like DNA-binding domain superfamily/Winged helix DNA-binding domain"/>
    <property type="match status" value="1"/>
</dbReference>
<protein>
    <submittedName>
        <fullName evidence="7">SigE family RNA polymerase sigma factor</fullName>
    </submittedName>
</protein>
<evidence type="ECO:0000313" key="8">
    <source>
        <dbReference type="Proteomes" id="UP001499979"/>
    </source>
</evidence>
<dbReference type="CDD" id="cd06171">
    <property type="entry name" value="Sigma70_r4"/>
    <property type="match status" value="1"/>
</dbReference>
<comment type="similarity">
    <text evidence="1">Belongs to the sigma-70 factor family. ECF subfamily.</text>
</comment>
<keyword evidence="5" id="KW-0804">Transcription</keyword>
<organism evidence="7 8">
    <name type="scientific">Nocardioides aquiterrae</name>
    <dbReference type="NCBI Taxonomy" id="203799"/>
    <lineage>
        <taxon>Bacteria</taxon>
        <taxon>Bacillati</taxon>
        <taxon>Actinomycetota</taxon>
        <taxon>Actinomycetes</taxon>
        <taxon>Propionibacteriales</taxon>
        <taxon>Nocardioidaceae</taxon>
        <taxon>Nocardioides</taxon>
    </lineage>
</organism>
<keyword evidence="3" id="KW-0731">Sigma factor</keyword>
<dbReference type="NCBIfam" id="TIGR02983">
    <property type="entry name" value="SigE-fam_strep"/>
    <property type="match status" value="1"/>
</dbReference>
<evidence type="ECO:0000259" key="6">
    <source>
        <dbReference type="SMART" id="SM00421"/>
    </source>
</evidence>
<name>A0ABP4F3G6_9ACTN</name>
<dbReference type="Proteomes" id="UP001499979">
    <property type="component" value="Unassembled WGS sequence"/>
</dbReference>
<dbReference type="InterPro" id="IPR039425">
    <property type="entry name" value="RNA_pol_sigma-70-like"/>
</dbReference>
<evidence type="ECO:0000256" key="1">
    <source>
        <dbReference type="ARBA" id="ARBA00010641"/>
    </source>
</evidence>
<dbReference type="SUPFAM" id="SSF88946">
    <property type="entry name" value="Sigma2 domain of RNA polymerase sigma factors"/>
    <property type="match status" value="1"/>
</dbReference>
<evidence type="ECO:0000256" key="4">
    <source>
        <dbReference type="ARBA" id="ARBA00023125"/>
    </source>
</evidence>